<evidence type="ECO:0000313" key="1">
    <source>
        <dbReference type="EMBL" id="SDU92944.1"/>
    </source>
</evidence>
<dbReference type="STRING" id="46679.SAMN05216202_1784"/>
<sequence length="88" mass="9773">MSSRNWACTSLPNASNPTTNEALLYGQQSLLISSDFTETPARPGTPRERQAGIYIPPAWDRDDDTFIVVILTAMSFTKRTSYDFALPS</sequence>
<evidence type="ECO:0000313" key="2">
    <source>
        <dbReference type="Proteomes" id="UP000198600"/>
    </source>
</evidence>
<proteinExistence type="predicted"/>
<name>A0A1H2MIN4_9PSED</name>
<organism evidence="1 2">
    <name type="scientific">Pseudomonas mucidolens</name>
    <dbReference type="NCBI Taxonomy" id="46679"/>
    <lineage>
        <taxon>Bacteria</taxon>
        <taxon>Pseudomonadati</taxon>
        <taxon>Pseudomonadota</taxon>
        <taxon>Gammaproteobacteria</taxon>
        <taxon>Pseudomonadales</taxon>
        <taxon>Pseudomonadaceae</taxon>
        <taxon>Pseudomonas</taxon>
    </lineage>
</organism>
<dbReference type="AlphaFoldDB" id="A0A1H2MIN4"/>
<dbReference type="Proteomes" id="UP000198600">
    <property type="component" value="Chromosome I"/>
</dbReference>
<reference evidence="2" key="1">
    <citation type="submission" date="2016-10" db="EMBL/GenBank/DDBJ databases">
        <authorList>
            <person name="Varghese N."/>
            <person name="Submissions S."/>
        </authorList>
    </citation>
    <scope>NUCLEOTIDE SEQUENCE [LARGE SCALE GENOMIC DNA]</scope>
    <source>
        <strain evidence="2">LMG 2223</strain>
    </source>
</reference>
<accession>A0A1H2MIN4</accession>
<keyword evidence="2" id="KW-1185">Reference proteome</keyword>
<gene>
    <name evidence="1" type="ORF">SAMN05216202_1784</name>
</gene>
<protein>
    <submittedName>
        <fullName evidence="1">Uncharacterized protein</fullName>
    </submittedName>
</protein>
<dbReference type="EMBL" id="LT629802">
    <property type="protein sequence ID" value="SDU92944.1"/>
    <property type="molecule type" value="Genomic_DNA"/>
</dbReference>